<proteinExistence type="predicted"/>
<protein>
    <submittedName>
        <fullName evidence="1">Uncharacterized protein</fullName>
    </submittedName>
</protein>
<organism evidence="1 2">
    <name type="scientific">Agrocybe chaxingu</name>
    <dbReference type="NCBI Taxonomy" id="84603"/>
    <lineage>
        <taxon>Eukaryota</taxon>
        <taxon>Fungi</taxon>
        <taxon>Dikarya</taxon>
        <taxon>Basidiomycota</taxon>
        <taxon>Agaricomycotina</taxon>
        <taxon>Agaricomycetes</taxon>
        <taxon>Agaricomycetidae</taxon>
        <taxon>Agaricales</taxon>
        <taxon>Agaricineae</taxon>
        <taxon>Strophariaceae</taxon>
        <taxon>Agrocybe</taxon>
    </lineage>
</organism>
<comment type="caution">
    <text evidence="1">The sequence shown here is derived from an EMBL/GenBank/DDBJ whole genome shotgun (WGS) entry which is preliminary data.</text>
</comment>
<gene>
    <name evidence="1" type="ORF">NLJ89_g9847</name>
</gene>
<dbReference type="EMBL" id="JANKHO010001624">
    <property type="protein sequence ID" value="KAJ3500331.1"/>
    <property type="molecule type" value="Genomic_DNA"/>
</dbReference>
<dbReference type="SUPFAM" id="SSF48371">
    <property type="entry name" value="ARM repeat"/>
    <property type="match status" value="1"/>
</dbReference>
<evidence type="ECO:0000313" key="2">
    <source>
        <dbReference type="Proteomes" id="UP001148786"/>
    </source>
</evidence>
<dbReference type="InterPro" id="IPR011989">
    <property type="entry name" value="ARM-like"/>
</dbReference>
<accession>A0A9W8MT58</accession>
<dbReference type="InterPro" id="IPR016024">
    <property type="entry name" value="ARM-type_fold"/>
</dbReference>
<keyword evidence="2" id="KW-1185">Reference proteome</keyword>
<reference evidence="1" key="1">
    <citation type="submission" date="2022-07" db="EMBL/GenBank/DDBJ databases">
        <title>Genome Sequence of Agrocybe chaxingu.</title>
        <authorList>
            <person name="Buettner E."/>
        </authorList>
    </citation>
    <scope>NUCLEOTIDE SEQUENCE</scope>
    <source>
        <strain evidence="1">MP-N11</strain>
    </source>
</reference>
<dbReference type="Gene3D" id="1.25.10.10">
    <property type="entry name" value="Leucine-rich Repeat Variant"/>
    <property type="match status" value="1"/>
</dbReference>
<sequence length="285" mass="31688">MQSNGPQYQVILPLLCETSGEPIDTRAKAYFTVIRIFEAVGPASFERHLRDVINCAVLAAGNDSTYTSFHCVHLLNHYASDRIALIFAEEEVNTIAHRLLPILPANLIPRNDRHPDLPGKKGIIGLLATILDAVHPETIPEEYILSIWTALERLLEDEDARLADLAALALIRLHTTHCFLRTASLETGVSEQVNVRIIEFCRGRYLSSMAKRRLGPLLDRLQGGPVGSPELDVSYQSLASAILREACSNPGSFYDSDSDEREDDGDQQAAFLPMIHLSHDLQKRL</sequence>
<name>A0A9W8MT58_9AGAR</name>
<dbReference type="AlphaFoldDB" id="A0A9W8MT58"/>
<evidence type="ECO:0000313" key="1">
    <source>
        <dbReference type="EMBL" id="KAJ3500331.1"/>
    </source>
</evidence>
<dbReference type="Proteomes" id="UP001148786">
    <property type="component" value="Unassembled WGS sequence"/>
</dbReference>